<dbReference type="Gene3D" id="3.40.190.10">
    <property type="entry name" value="Periplasmic binding protein-like II"/>
    <property type="match status" value="2"/>
</dbReference>
<gene>
    <name evidence="1" type="ORF">Csp_C27480</name>
</gene>
<dbReference type="GO" id="GO:0016491">
    <property type="term" value="F:oxidoreductase activity"/>
    <property type="evidence" value="ECO:0007669"/>
    <property type="project" value="UniProtKB-KW"/>
</dbReference>
<protein>
    <submittedName>
        <fullName evidence="1">Uncharacterized protein</fullName>
    </submittedName>
</protein>
<dbReference type="EMBL" id="FN543105">
    <property type="protein sequence ID" value="CBA31225.1"/>
    <property type="molecule type" value="Genomic_DNA"/>
</dbReference>
<dbReference type="SUPFAM" id="SSF53850">
    <property type="entry name" value="Periplasmic binding protein-like II"/>
    <property type="match status" value="1"/>
</dbReference>
<accession>C9YDG9</accession>
<proteinExistence type="predicted"/>
<dbReference type="AlphaFoldDB" id="C9YDG9"/>
<evidence type="ECO:0000313" key="1">
    <source>
        <dbReference type="EMBL" id="CBA31225.1"/>
    </source>
</evidence>
<dbReference type="PANTHER" id="PTHR38834:SF3">
    <property type="entry name" value="SOLUTE-BINDING PROTEIN FAMILY 3_N-TERMINAL DOMAIN-CONTAINING PROTEIN"/>
    <property type="match status" value="1"/>
</dbReference>
<name>C9YDG9_CURXX</name>
<reference evidence="1" key="1">
    <citation type="journal article" date="2010" name="Nature">
        <title>The Dynamic genome of Hydra.</title>
        <authorList>
            <person name="Chapman J.A."/>
            <person name="Kirkness E.F."/>
            <person name="Simakov O."/>
            <person name="Hampson S.E."/>
            <person name="Mitros T."/>
            <person name="Weinmaier T."/>
            <person name="Rattei T."/>
            <person name="Balasubramanian P.G."/>
            <person name="Borman J."/>
            <person name="Busam D."/>
            <person name="Disbennett K."/>
            <person name="Pfannkoch C."/>
            <person name="Sumin N."/>
            <person name="Sutton G."/>
            <person name="Viswanathan L."/>
            <person name="Walenz B."/>
            <person name="Goodstein D.M."/>
            <person name="Hellsten U."/>
            <person name="Kawashima T."/>
            <person name="Prochnik S.E."/>
            <person name="Putnam N.H."/>
            <person name="Shu S."/>
            <person name="Blumberg B."/>
            <person name="Dana C.E."/>
            <person name="Gee L."/>
            <person name="Kibler D.F."/>
            <person name="Law L."/>
            <person name="Lindgens D."/>
            <person name="Martinez D.E."/>
            <person name="Peng J."/>
            <person name="Wigge P.A."/>
            <person name="Bertulat B."/>
            <person name="Guder C."/>
            <person name="Nakamura Y."/>
            <person name="Ozbek S."/>
            <person name="Watanabe H."/>
            <person name="Khalturin K."/>
            <person name="Hemmrich G."/>
            <person name="Franke A."/>
            <person name="Augustin R."/>
            <person name="Fraune S."/>
            <person name="Hayakawa E."/>
            <person name="Hayakawa S."/>
            <person name="Hirose M."/>
            <person name="Hwang J."/>
            <person name="Ikeo K."/>
            <person name="Nishimiya-Fujisawa C."/>
            <person name="Ogura A."/>
            <person name="Takahashi T."/>
            <person name="Steinmetz P.R."/>
            <person name="Zhang X."/>
            <person name="Aufschnaiter R."/>
            <person name="Eder M.K."/>
            <person name="Gorny A.K."/>
            <person name="Salvenmoser W."/>
            <person name="Heimberg A.M."/>
            <person name="Wheeler B.M."/>
            <person name="Peterson K.J."/>
            <person name="Boettger A."/>
            <person name="Tischler P."/>
            <person name="Wolf A."/>
            <person name="Gojobori T."/>
            <person name="Remington K.A."/>
            <person name="Strausberg R.L."/>
            <person name="Venter J."/>
            <person name="Technau U."/>
            <person name="Hobmayer B."/>
            <person name="Bosch T.C."/>
            <person name="Holstein T.W."/>
            <person name="Fujisawa T."/>
            <person name="Bode H.R."/>
            <person name="David C.N."/>
            <person name="Rokhsar D.S."/>
            <person name="Steele R.E."/>
        </authorList>
    </citation>
    <scope>NUCLEOTIDE SEQUENCE</scope>
</reference>
<organism evidence="1">
    <name type="scientific">Curvibacter symbiont subsp. Hydra magnipapillata</name>
    <dbReference type="NCBI Taxonomy" id="667019"/>
    <lineage>
        <taxon>Bacteria</taxon>
        <taxon>Pseudomonadati</taxon>
        <taxon>Pseudomonadota</taxon>
        <taxon>Betaproteobacteria</taxon>
        <taxon>Burkholderiales</taxon>
        <taxon>Comamonadaceae</taxon>
        <taxon>Curvibacter</taxon>
    </lineage>
</organism>
<keyword evidence="1" id="KW-0560">Oxidoreductase</keyword>
<sequence>MGSLCGRLFLGCFGAYSQALCKIAMTRLRRLCRAMLPGVFALGAGAVWSADLPLVTLDWPPYSGHISQQGFLSVVIRQAYATQGHTVSVKVYPWRRAIKLAMEGRAYGPLGFYSASQSECAEANGVVSDAIGSFQFGLAQRKGSQAPWRDGTDLHGKRIGVVDGYDNGPEINSLIERGLVTADVAPSDLFSLKKLEAKRVDYVSIDQQVFEHLAAKHKLKGLEMSSRSTMPKLPLFVCFNRTAYSDSMRLSLNEGLKRINIRKLAQDYLRAETR</sequence>
<dbReference type="PANTHER" id="PTHR38834">
    <property type="entry name" value="PERIPLASMIC SUBSTRATE BINDING PROTEIN FAMILY 3"/>
    <property type="match status" value="1"/>
</dbReference>